<keyword evidence="3" id="KW-0328">Glycosyltransferase</keyword>
<evidence type="ECO:0000256" key="5">
    <source>
        <dbReference type="ARBA" id="ARBA00023136"/>
    </source>
</evidence>
<evidence type="ECO:0000256" key="8">
    <source>
        <dbReference type="ARBA" id="ARBA00038120"/>
    </source>
</evidence>
<evidence type="ECO:0000256" key="6">
    <source>
        <dbReference type="ARBA" id="ARBA00037281"/>
    </source>
</evidence>
<dbReference type="EMBL" id="CP043641">
    <property type="protein sequence ID" value="QNE37794.1"/>
    <property type="molecule type" value="Genomic_DNA"/>
</dbReference>
<evidence type="ECO:0000256" key="1">
    <source>
        <dbReference type="ARBA" id="ARBA00004236"/>
    </source>
</evidence>
<gene>
    <name evidence="12" type="ORF">F1C12_17285</name>
</gene>
<dbReference type="AlphaFoldDB" id="A0A7G6YH29"/>
<accession>A0A7G6YH29</accession>
<proteinExistence type="inferred from homology"/>
<name>A0A7G6YH29_9MICO</name>
<comment type="subcellular location">
    <subcellularLocation>
        <location evidence="1">Cell membrane</location>
    </subcellularLocation>
</comment>
<dbReference type="GO" id="GO:0016757">
    <property type="term" value="F:glycosyltransferase activity"/>
    <property type="evidence" value="ECO:0007669"/>
    <property type="project" value="UniProtKB-KW"/>
</dbReference>
<evidence type="ECO:0000256" key="7">
    <source>
        <dbReference type="ARBA" id="ARBA00037904"/>
    </source>
</evidence>
<keyword evidence="5" id="KW-0472">Membrane</keyword>
<dbReference type="GO" id="GO:0005886">
    <property type="term" value="C:plasma membrane"/>
    <property type="evidence" value="ECO:0007669"/>
    <property type="project" value="UniProtKB-SubCell"/>
</dbReference>
<dbReference type="PANTHER" id="PTHR43646:SF2">
    <property type="entry name" value="GLYCOSYLTRANSFERASE 2-LIKE DOMAIN-CONTAINING PROTEIN"/>
    <property type="match status" value="1"/>
</dbReference>
<protein>
    <recommendedName>
        <fullName evidence="9">4,4'-diaponeurosporenoate glycosyltransferase</fullName>
    </recommendedName>
</protein>
<comment type="function">
    <text evidence="6">Catalyzes the glycosylation of 4,4'-diaponeurosporenoate, i.e. the esterification of glucose at the C1'' position with the carboxyl group of 4,4'-diaponeurosporenic acid, to form glycosyl-4,4'-diaponeurosporenoate. This is a step in the biosynthesis of staphyloxanthin, an orange pigment present in most staphylococci strains.</text>
</comment>
<comment type="similarity">
    <text evidence="8">Belongs to the glycosyltransferase 2 family. CrtQ subfamily.</text>
</comment>
<reference evidence="13" key="1">
    <citation type="submission" date="2019-09" db="EMBL/GenBank/DDBJ databases">
        <title>Antimicrobial potential of Antarctic Bacteria.</title>
        <authorList>
            <person name="Benaud N."/>
            <person name="Edwards R.J."/>
            <person name="Ferrari B.C."/>
        </authorList>
    </citation>
    <scope>NUCLEOTIDE SEQUENCE [LARGE SCALE GENOMIC DNA]</scope>
    <source>
        <strain evidence="13">INR9</strain>
    </source>
</reference>
<evidence type="ECO:0000256" key="3">
    <source>
        <dbReference type="ARBA" id="ARBA00022676"/>
    </source>
</evidence>
<evidence type="ECO:0000313" key="13">
    <source>
        <dbReference type="Proteomes" id="UP000515511"/>
    </source>
</evidence>
<dbReference type="InterPro" id="IPR029044">
    <property type="entry name" value="Nucleotide-diphossugar_trans"/>
</dbReference>
<evidence type="ECO:0000256" key="10">
    <source>
        <dbReference type="SAM" id="MobiDB-lite"/>
    </source>
</evidence>
<dbReference type="SUPFAM" id="SSF53448">
    <property type="entry name" value="Nucleotide-diphospho-sugar transferases"/>
    <property type="match status" value="1"/>
</dbReference>
<feature type="region of interest" description="Disordered" evidence="10">
    <location>
        <begin position="285"/>
        <end position="308"/>
    </location>
</feature>
<evidence type="ECO:0000256" key="2">
    <source>
        <dbReference type="ARBA" id="ARBA00022475"/>
    </source>
</evidence>
<sequence length="308" mass="32530">MPGERDAAASPGRPEARAERPATSVVIAAHDEEAVLGACLSSLLSEGVEKDRIVVVANGCGDRTAQVAREHGVVVVEREEPGKAAALNAGDAVAHGFPRIYLDADIVVPAGSLAALAAAFGPGVLATFPGRRLNLTGRPWPVRAYFSINERLPVFREGLFGRGMIAVSEAGRARFATFPELVADDLFLDAQFGAAEKREATGATVVVEAPFSTRQLVARLVRVRRGNRQLHAAAAAGDVGGAVRAPDRWAWLREVVAPHPRLWPAAIPYAAITVYASVRARRTPRADAWGRDDSTRRSPAADGGGSPS</sequence>
<dbReference type="Proteomes" id="UP000515511">
    <property type="component" value="Chromosome"/>
</dbReference>
<keyword evidence="2" id="KW-1003">Cell membrane</keyword>
<dbReference type="KEGG" id="lse:F1C12_17285"/>
<evidence type="ECO:0000256" key="4">
    <source>
        <dbReference type="ARBA" id="ARBA00022679"/>
    </source>
</evidence>
<feature type="region of interest" description="Disordered" evidence="10">
    <location>
        <begin position="1"/>
        <end position="21"/>
    </location>
</feature>
<dbReference type="Pfam" id="PF00535">
    <property type="entry name" value="Glycos_transf_2"/>
    <property type="match status" value="1"/>
</dbReference>
<feature type="domain" description="Glycosyltransferase 2-like" evidence="11">
    <location>
        <begin position="24"/>
        <end position="132"/>
    </location>
</feature>
<evidence type="ECO:0000259" key="11">
    <source>
        <dbReference type="Pfam" id="PF00535"/>
    </source>
</evidence>
<dbReference type="Gene3D" id="3.90.550.10">
    <property type="entry name" value="Spore Coat Polysaccharide Biosynthesis Protein SpsA, Chain A"/>
    <property type="match status" value="1"/>
</dbReference>
<evidence type="ECO:0000313" key="12">
    <source>
        <dbReference type="EMBL" id="QNE37794.1"/>
    </source>
</evidence>
<feature type="compositionally biased region" description="Basic and acidic residues" evidence="10">
    <location>
        <begin position="285"/>
        <end position="296"/>
    </location>
</feature>
<evidence type="ECO:0000256" key="9">
    <source>
        <dbReference type="ARBA" id="ARBA00040345"/>
    </source>
</evidence>
<organism evidence="12 13">
    <name type="scientific">Leifsonia shinshuensis</name>
    <dbReference type="NCBI Taxonomy" id="150026"/>
    <lineage>
        <taxon>Bacteria</taxon>
        <taxon>Bacillati</taxon>
        <taxon>Actinomycetota</taxon>
        <taxon>Actinomycetes</taxon>
        <taxon>Micrococcales</taxon>
        <taxon>Microbacteriaceae</taxon>
        <taxon>Leifsonia</taxon>
    </lineage>
</organism>
<dbReference type="PANTHER" id="PTHR43646">
    <property type="entry name" value="GLYCOSYLTRANSFERASE"/>
    <property type="match status" value="1"/>
</dbReference>
<dbReference type="InterPro" id="IPR001173">
    <property type="entry name" value="Glyco_trans_2-like"/>
</dbReference>
<keyword evidence="4 12" id="KW-0808">Transferase</keyword>
<comment type="pathway">
    <text evidence="7">Carotenoid biosynthesis; staphyloxanthin biosynthesis; staphyloxanthin from farnesyl diphosphate: step 4/5.</text>
</comment>